<gene>
    <name evidence="1" type="primary">KAFR0G01490</name>
    <name evidence="1" type="ORF">KAFR_0G01490</name>
</gene>
<dbReference type="InterPro" id="IPR010371">
    <property type="entry name" value="YBR137W-like"/>
</dbReference>
<dbReference type="KEGG" id="kaf:KAFR_0G01490"/>
<keyword evidence="2" id="KW-1185">Reference proteome</keyword>
<dbReference type="PANTHER" id="PTHR28255">
    <property type="match status" value="1"/>
</dbReference>
<dbReference type="GO" id="GO:0006620">
    <property type="term" value="P:post-translational protein targeting to endoplasmic reticulum membrane"/>
    <property type="evidence" value="ECO:0007669"/>
    <property type="project" value="EnsemblFungi"/>
</dbReference>
<dbReference type="GO" id="GO:0072380">
    <property type="term" value="C:TRC complex"/>
    <property type="evidence" value="ECO:0007669"/>
    <property type="project" value="EnsemblFungi"/>
</dbReference>
<dbReference type="PIRSF" id="PIRSF008757">
    <property type="entry name" value="UCP008757"/>
    <property type="match status" value="1"/>
</dbReference>
<dbReference type="RefSeq" id="XP_003958318.1">
    <property type="nucleotide sequence ID" value="XM_003958269.1"/>
</dbReference>
<dbReference type="EMBL" id="HE650827">
    <property type="protein sequence ID" value="CCF59183.1"/>
    <property type="molecule type" value="Genomic_DNA"/>
</dbReference>
<dbReference type="Proteomes" id="UP000005220">
    <property type="component" value="Chromosome 7"/>
</dbReference>
<dbReference type="FunCoup" id="H2AXT3">
    <property type="interactions" value="48"/>
</dbReference>
<dbReference type="STRING" id="1071382.H2AXT3"/>
<dbReference type="GeneID" id="13887163"/>
<organism evidence="1 2">
    <name type="scientific">Kazachstania africana (strain ATCC 22294 / BCRC 22015 / CBS 2517 / CECT 1963 / NBRC 1671 / NRRL Y-8276)</name>
    <name type="common">Yeast</name>
    <name type="synonym">Kluyveromyces africanus</name>
    <dbReference type="NCBI Taxonomy" id="1071382"/>
    <lineage>
        <taxon>Eukaryota</taxon>
        <taxon>Fungi</taxon>
        <taxon>Dikarya</taxon>
        <taxon>Ascomycota</taxon>
        <taxon>Saccharomycotina</taxon>
        <taxon>Saccharomycetes</taxon>
        <taxon>Saccharomycetales</taxon>
        <taxon>Saccharomycetaceae</taxon>
        <taxon>Kazachstania</taxon>
    </lineage>
</organism>
<dbReference type="SUPFAM" id="SSF143744">
    <property type="entry name" value="GlcG-like"/>
    <property type="match status" value="1"/>
</dbReference>
<dbReference type="InterPro" id="IPR038084">
    <property type="entry name" value="PduO/GlcC-like_sf"/>
</dbReference>
<dbReference type="HOGENOM" id="CLU_101036_1_1_1"/>
<evidence type="ECO:0000313" key="1">
    <source>
        <dbReference type="EMBL" id="CCF59183.1"/>
    </source>
</evidence>
<protein>
    <submittedName>
        <fullName evidence="1">Uncharacterized protein</fullName>
    </submittedName>
</protein>
<dbReference type="Gene3D" id="3.30.450.150">
    <property type="entry name" value="Haem-degrading domain"/>
    <property type="match status" value="1"/>
</dbReference>
<dbReference type="Pfam" id="PF03928">
    <property type="entry name" value="HbpS-like"/>
    <property type="match status" value="1"/>
</dbReference>
<evidence type="ECO:0000313" key="2">
    <source>
        <dbReference type="Proteomes" id="UP000005220"/>
    </source>
</evidence>
<dbReference type="InParanoid" id="H2AXT3"/>
<reference evidence="1 2" key="1">
    <citation type="journal article" date="2011" name="Proc. Natl. Acad. Sci. U.S.A.">
        <title>Evolutionary erosion of yeast sex chromosomes by mating-type switching accidents.</title>
        <authorList>
            <person name="Gordon J.L."/>
            <person name="Armisen D."/>
            <person name="Proux-Wera E."/>
            <person name="Oheigeartaigh S.S."/>
            <person name="Byrne K.P."/>
            <person name="Wolfe K.H."/>
        </authorList>
    </citation>
    <scope>NUCLEOTIDE SEQUENCE [LARGE SCALE GENOMIC DNA]</scope>
    <source>
        <strain evidence="2">ATCC 22294 / BCRC 22015 / CBS 2517 / CECT 1963 / NBRC 1671 / NRRL Y-8276</strain>
    </source>
</reference>
<dbReference type="InterPro" id="IPR005624">
    <property type="entry name" value="PduO/GlcC-like"/>
</dbReference>
<accession>H2AXT3</accession>
<name>H2AXT3_KAZAF</name>
<sequence length="173" mass="19362">MSESLNQELLSRLIDRKISLDELDQLEKATELSSFDSQVAFELGTFVKNYASSNFPEKCVVIDITLPNGHCLFRTVNGIGSAFDNDQWIARKQKTAFRFSHSSFFMGCKKGDKSPEDRFFVSSKEYAFHGGAVPLYVKNVAFPIACLTCSGLKQEEDHLLAITCLKNFAVAKD</sequence>
<dbReference type="AlphaFoldDB" id="H2AXT3"/>
<proteinExistence type="predicted"/>
<dbReference type="eggNOG" id="ENOG502S03S">
    <property type="taxonomic scope" value="Eukaryota"/>
</dbReference>
<dbReference type="OrthoDB" id="2209940at2759"/>
<dbReference type="PANTHER" id="PTHR28255:SF1">
    <property type="entry name" value="UPF0303 PROTEIN YBR137W"/>
    <property type="match status" value="1"/>
</dbReference>